<comment type="caution">
    <text evidence="1">The sequence shown here is derived from an EMBL/GenBank/DDBJ whole genome shotgun (WGS) entry which is preliminary data.</text>
</comment>
<gene>
    <name evidence="1" type="ORF">ABS764_02725</name>
</gene>
<protein>
    <submittedName>
        <fullName evidence="1">Uncharacterized protein</fullName>
    </submittedName>
</protein>
<accession>A0ABW8XPE6</accession>
<dbReference type="RefSeq" id="WP_408079706.1">
    <property type="nucleotide sequence ID" value="NZ_JBELQA010000001.1"/>
</dbReference>
<organism evidence="1 2">
    <name type="scientific">Flavobacterium plantiphilum</name>
    <dbReference type="NCBI Taxonomy" id="3163297"/>
    <lineage>
        <taxon>Bacteria</taxon>
        <taxon>Pseudomonadati</taxon>
        <taxon>Bacteroidota</taxon>
        <taxon>Flavobacteriia</taxon>
        <taxon>Flavobacteriales</taxon>
        <taxon>Flavobacteriaceae</taxon>
        <taxon>Flavobacterium</taxon>
    </lineage>
</organism>
<evidence type="ECO:0000313" key="1">
    <source>
        <dbReference type="EMBL" id="MFL9829754.1"/>
    </source>
</evidence>
<reference evidence="1 2" key="1">
    <citation type="submission" date="2024-06" db="EMBL/GenBank/DDBJ databases">
        <authorList>
            <person name="Kaempfer P."/>
            <person name="Viver T."/>
        </authorList>
    </citation>
    <scope>NUCLEOTIDE SEQUENCE [LARGE SCALE GENOMIC DNA]</scope>
    <source>
        <strain evidence="1 2">ST-87</strain>
    </source>
</reference>
<proteinExistence type="predicted"/>
<name>A0ABW8XPE6_9FLAO</name>
<sequence>MRFPGPYGTIYEPFFAGFEEIGSNYVVFEGSKIVRKVKTYSYLVVLFCSKLSINESKNSKQLIPLKIISTFT</sequence>
<evidence type="ECO:0000313" key="2">
    <source>
        <dbReference type="Proteomes" id="UP001629260"/>
    </source>
</evidence>
<dbReference type="Proteomes" id="UP001629260">
    <property type="component" value="Unassembled WGS sequence"/>
</dbReference>
<keyword evidence="2" id="KW-1185">Reference proteome</keyword>
<dbReference type="EMBL" id="JBELQA010000001">
    <property type="protein sequence ID" value="MFL9829754.1"/>
    <property type="molecule type" value="Genomic_DNA"/>
</dbReference>